<protein>
    <submittedName>
        <fullName evidence="1">Uncharacterized protein</fullName>
    </submittedName>
</protein>
<dbReference type="RefSeq" id="WP_117536478.1">
    <property type="nucleotide sequence ID" value="NZ_CP060636.1"/>
</dbReference>
<accession>A0A7G9GRU3</accession>
<dbReference type="EMBL" id="CP060636">
    <property type="protein sequence ID" value="QNM13525.1"/>
    <property type="molecule type" value="Genomic_DNA"/>
</dbReference>
<organism evidence="1 2">
    <name type="scientific">[Eubacterium] hominis</name>
    <dbReference type="NCBI Taxonomy" id="2764325"/>
    <lineage>
        <taxon>Bacteria</taxon>
        <taxon>Bacillati</taxon>
        <taxon>Bacillota</taxon>
        <taxon>Erysipelotrichia</taxon>
        <taxon>Erysipelotrichales</taxon>
        <taxon>Erysipelotrichaceae</taxon>
        <taxon>Amedibacillus</taxon>
    </lineage>
</organism>
<evidence type="ECO:0000313" key="1">
    <source>
        <dbReference type="EMBL" id="QNM13525.1"/>
    </source>
</evidence>
<gene>
    <name evidence="1" type="ORF">H9Q80_06130</name>
</gene>
<dbReference type="AlphaFoldDB" id="A0A7G9GRU3"/>
<reference evidence="1 2" key="1">
    <citation type="submission" date="2020-08" db="EMBL/GenBank/DDBJ databases">
        <authorList>
            <person name="Liu C."/>
            <person name="Sun Q."/>
        </authorList>
    </citation>
    <scope>NUCLEOTIDE SEQUENCE [LARGE SCALE GENOMIC DNA]</scope>
    <source>
        <strain evidence="1 2">NSJ-61</strain>
    </source>
</reference>
<proteinExistence type="predicted"/>
<keyword evidence="2" id="KW-1185">Reference proteome</keyword>
<evidence type="ECO:0000313" key="2">
    <source>
        <dbReference type="Proteomes" id="UP000515856"/>
    </source>
</evidence>
<sequence>MIDVISLFELNKNEQEKALTYVFSHIYIPNYQEEIYDKEIMIEKINIRFDNPNAMLEKYYKFCNSFSAKGFPLLYVFKKKDKMVGYYIVKDSVHKISNEDELSKTEQFQVSMQIKKLNI</sequence>
<dbReference type="Proteomes" id="UP000515856">
    <property type="component" value="Chromosome"/>
</dbReference>
<dbReference type="KEGG" id="ehn:H9Q80_06130"/>
<name>A0A7G9GRU3_9FIRM</name>